<evidence type="ECO:0000256" key="1">
    <source>
        <dbReference type="SAM" id="MobiDB-lite"/>
    </source>
</evidence>
<feature type="compositionally biased region" description="Polar residues" evidence="1">
    <location>
        <begin position="1"/>
        <end position="11"/>
    </location>
</feature>
<feature type="region of interest" description="Disordered" evidence="1">
    <location>
        <begin position="1"/>
        <end position="43"/>
    </location>
</feature>
<organism evidence="2">
    <name type="scientific">uncultured Actinomycetospora sp</name>
    <dbReference type="NCBI Taxonomy" id="1135996"/>
    <lineage>
        <taxon>Bacteria</taxon>
        <taxon>Bacillati</taxon>
        <taxon>Actinomycetota</taxon>
        <taxon>Actinomycetes</taxon>
        <taxon>Pseudonocardiales</taxon>
        <taxon>Pseudonocardiaceae</taxon>
        <taxon>Actinomycetospora</taxon>
        <taxon>environmental samples</taxon>
    </lineage>
</organism>
<sequence>MPFGHPTTSPGSAAPSGERHNRGVVPFADPTDDAVTDPETTEPPVAAHLAGAGDLARAAAVEEADGDPGQVGDTVAVRTEDVPDAATHYFAAAKPGYRGWYWAVTVAGPEGDVNVSEVVLLPGPESVVAPTWVPWSDRVRAEDLGPGDLLPVEDDDDRLVPAHAALDPDGDEPAEVSEAGEAGPGVREVGDELGMGRPRVMSREGRLDAAGRWSDGEFGPGAEMAKAASAHCGTCGFYLPVAGSLRAAFGVCGNGNVPADGHVVHAEYGCGGHSELQVDSGSIVAVADLIYDDGVEMEPETTGSRG</sequence>
<dbReference type="InterPro" id="IPR021391">
    <property type="entry name" value="DUF3027"/>
</dbReference>
<protein>
    <recommendedName>
        <fullName evidence="3">DUF3027 domain-containing protein</fullName>
    </recommendedName>
</protein>
<dbReference type="EMBL" id="CADCTH010000299">
    <property type="protein sequence ID" value="CAA9257720.1"/>
    <property type="molecule type" value="Genomic_DNA"/>
</dbReference>
<feature type="compositionally biased region" description="Acidic residues" evidence="1">
    <location>
        <begin position="30"/>
        <end position="40"/>
    </location>
</feature>
<proteinExistence type="predicted"/>
<name>A0A6J4IRT3_9PSEU</name>
<evidence type="ECO:0008006" key="3">
    <source>
        <dbReference type="Google" id="ProtNLM"/>
    </source>
</evidence>
<dbReference type="Pfam" id="PF11228">
    <property type="entry name" value="DUF3027"/>
    <property type="match status" value="1"/>
</dbReference>
<reference evidence="2" key="1">
    <citation type="submission" date="2020-02" db="EMBL/GenBank/DDBJ databases">
        <authorList>
            <person name="Meier V. D."/>
        </authorList>
    </citation>
    <scope>NUCLEOTIDE SEQUENCE</scope>
    <source>
        <strain evidence="2">AVDCRST_MAG54</strain>
    </source>
</reference>
<dbReference type="AlphaFoldDB" id="A0A6J4IRT3"/>
<feature type="region of interest" description="Disordered" evidence="1">
    <location>
        <begin position="163"/>
        <end position="197"/>
    </location>
</feature>
<evidence type="ECO:0000313" key="2">
    <source>
        <dbReference type="EMBL" id="CAA9257720.1"/>
    </source>
</evidence>
<accession>A0A6J4IRT3</accession>
<gene>
    <name evidence="2" type="ORF">AVDCRST_MAG54-2312</name>
</gene>